<comment type="caution">
    <text evidence="1">The sequence shown here is derived from an EMBL/GenBank/DDBJ whole genome shotgun (WGS) entry which is preliminary data.</text>
</comment>
<name>A0AA90E3U2_9BACI</name>
<proteinExistence type="predicted"/>
<organism evidence="1 2">
    <name type="scientific">Bacillus haynesii</name>
    <dbReference type="NCBI Taxonomy" id="1925021"/>
    <lineage>
        <taxon>Bacteria</taxon>
        <taxon>Bacillati</taxon>
        <taxon>Bacillota</taxon>
        <taxon>Bacilli</taxon>
        <taxon>Bacillales</taxon>
        <taxon>Bacillaceae</taxon>
        <taxon>Bacillus</taxon>
    </lineage>
</organism>
<dbReference type="InterPro" id="IPR058870">
    <property type="entry name" value="YuzC"/>
</dbReference>
<gene>
    <name evidence="1" type="ORF">MOE73_16005</name>
</gene>
<reference evidence="1" key="1">
    <citation type="submission" date="2022-02" db="EMBL/GenBank/DDBJ databases">
        <title>Crop Bioprotection Bacillus Genome Sequencing.</title>
        <authorList>
            <person name="Dunlap C."/>
        </authorList>
    </citation>
    <scope>NUCLEOTIDE SEQUENCE</scope>
    <source>
        <strain evidence="1">T20C14</strain>
    </source>
</reference>
<dbReference type="RefSeq" id="WP_268294628.1">
    <property type="nucleotide sequence ID" value="NZ_JALAJD010000002.1"/>
</dbReference>
<dbReference type="Proteomes" id="UP001066455">
    <property type="component" value="Unassembled WGS sequence"/>
</dbReference>
<dbReference type="PIRSF" id="PIRSF009597">
    <property type="entry name" value="UCP009597"/>
    <property type="match status" value="1"/>
</dbReference>
<evidence type="ECO:0000313" key="2">
    <source>
        <dbReference type="Proteomes" id="UP001066455"/>
    </source>
</evidence>
<evidence type="ECO:0000313" key="1">
    <source>
        <dbReference type="EMBL" id="MCY9281569.1"/>
    </source>
</evidence>
<dbReference type="EMBL" id="JALAXI010000014">
    <property type="protein sequence ID" value="MCY9281569.1"/>
    <property type="molecule type" value="Genomic_DNA"/>
</dbReference>
<protein>
    <submittedName>
        <fullName evidence="1">SDR family oxidoreductase</fullName>
    </submittedName>
</protein>
<dbReference type="Pfam" id="PF26344">
    <property type="entry name" value="YuzC"/>
    <property type="match status" value="1"/>
</dbReference>
<accession>A0AA90E3U2</accession>
<sequence length="115" mass="13250">MFILIPPYCFWMYPYQHVHCRQVYPEVEASAFSRSAKEAEDLMADGQRILSRLSASRALAHQIMTAAQSNQKNTVLALLRQTGVRRQLDASFDPDGIRIILISPRSRIFLLLRWS</sequence>
<dbReference type="AlphaFoldDB" id="A0AA90E3U2"/>